<name>X1DMW4_9ZZZZ</name>
<dbReference type="EMBL" id="BARU01003206">
    <property type="protein sequence ID" value="GAH21492.1"/>
    <property type="molecule type" value="Genomic_DNA"/>
</dbReference>
<proteinExistence type="predicted"/>
<gene>
    <name evidence="1" type="ORF">S03H2_07075</name>
</gene>
<accession>X1DMW4</accession>
<protein>
    <submittedName>
        <fullName evidence="1">Uncharacterized protein</fullName>
    </submittedName>
</protein>
<sequence length="226" mass="26630">MGNWKEWSSWLREGYFISYIRNAIRYYEFIRERDLAHYVYEWYETVQPGLTSGPQVPDDLTMTLGYDSETFLNRIWQMIFGIKGQAYIYVELPTDTHRHGIPKVPKPRLTLREVSHFEEWMSDFHEPSFLTEHIMMKPGYDRINLEAYNPTEIALKPYLNIFIAKLTTERVGTERNGVLRTPVAADDPELTELMRIKWADTLEKLFKGQIPQRPLTLAPVRAPEAE</sequence>
<reference evidence="1" key="1">
    <citation type="journal article" date="2014" name="Front. Microbiol.">
        <title>High frequency of phylogenetically diverse reductive dehalogenase-homologous genes in deep subseafloor sedimentary metagenomes.</title>
        <authorList>
            <person name="Kawai M."/>
            <person name="Futagami T."/>
            <person name="Toyoda A."/>
            <person name="Takaki Y."/>
            <person name="Nishi S."/>
            <person name="Hori S."/>
            <person name="Arai W."/>
            <person name="Tsubouchi T."/>
            <person name="Morono Y."/>
            <person name="Uchiyama I."/>
            <person name="Ito T."/>
            <person name="Fujiyama A."/>
            <person name="Inagaki F."/>
            <person name="Takami H."/>
        </authorList>
    </citation>
    <scope>NUCLEOTIDE SEQUENCE</scope>
    <source>
        <strain evidence="1">Expedition CK06-06</strain>
    </source>
</reference>
<comment type="caution">
    <text evidence="1">The sequence shown here is derived from an EMBL/GenBank/DDBJ whole genome shotgun (WGS) entry which is preliminary data.</text>
</comment>
<organism evidence="1">
    <name type="scientific">marine sediment metagenome</name>
    <dbReference type="NCBI Taxonomy" id="412755"/>
    <lineage>
        <taxon>unclassified sequences</taxon>
        <taxon>metagenomes</taxon>
        <taxon>ecological metagenomes</taxon>
    </lineage>
</organism>
<dbReference type="AlphaFoldDB" id="X1DMW4"/>
<evidence type="ECO:0000313" key="1">
    <source>
        <dbReference type="EMBL" id="GAH21492.1"/>
    </source>
</evidence>